<accession>A0ABD2IXP2</accession>
<dbReference type="Pfam" id="PF01871">
    <property type="entry name" value="AMMECR1"/>
    <property type="match status" value="1"/>
</dbReference>
<dbReference type="NCBIfam" id="TIGR00296">
    <property type="entry name" value="TIGR00296 family protein"/>
    <property type="match status" value="1"/>
</dbReference>
<dbReference type="InterPro" id="IPR002733">
    <property type="entry name" value="AMMECR1_domain"/>
</dbReference>
<keyword evidence="3" id="KW-1185">Reference proteome</keyword>
<evidence type="ECO:0000313" key="2">
    <source>
        <dbReference type="EMBL" id="KAL3082095.1"/>
    </source>
</evidence>
<dbReference type="InterPro" id="IPR027485">
    <property type="entry name" value="AMMECR1_N"/>
</dbReference>
<dbReference type="InterPro" id="IPR036071">
    <property type="entry name" value="AMMECR1_dom_sf"/>
</dbReference>
<dbReference type="PANTHER" id="PTHR13016:SF0">
    <property type="entry name" value="AMME SYNDROME CANDIDATE GENE 1 PROTEIN"/>
    <property type="match status" value="1"/>
</dbReference>
<dbReference type="SUPFAM" id="SSF143447">
    <property type="entry name" value="AMMECR1-like"/>
    <property type="match status" value="1"/>
</dbReference>
<evidence type="ECO:0000313" key="3">
    <source>
        <dbReference type="Proteomes" id="UP001620626"/>
    </source>
</evidence>
<dbReference type="PROSITE" id="PS51112">
    <property type="entry name" value="AMMECR1"/>
    <property type="match status" value="1"/>
</dbReference>
<dbReference type="EMBL" id="JBICBT010001121">
    <property type="protein sequence ID" value="KAL3082095.1"/>
    <property type="molecule type" value="Genomic_DNA"/>
</dbReference>
<dbReference type="InterPro" id="IPR023473">
    <property type="entry name" value="AMMECR1"/>
</dbReference>
<proteinExistence type="predicted"/>
<organism evidence="2 3">
    <name type="scientific">Heterodera trifolii</name>
    <dbReference type="NCBI Taxonomy" id="157864"/>
    <lineage>
        <taxon>Eukaryota</taxon>
        <taxon>Metazoa</taxon>
        <taxon>Ecdysozoa</taxon>
        <taxon>Nematoda</taxon>
        <taxon>Chromadorea</taxon>
        <taxon>Rhabditida</taxon>
        <taxon>Tylenchina</taxon>
        <taxon>Tylenchomorpha</taxon>
        <taxon>Tylenchoidea</taxon>
        <taxon>Heteroderidae</taxon>
        <taxon>Heteroderinae</taxon>
        <taxon>Heterodera</taxon>
    </lineage>
</organism>
<dbReference type="Gene3D" id="3.30.700.20">
    <property type="entry name" value="Hypothetical protein ph0010, domain 1"/>
    <property type="match status" value="1"/>
</dbReference>
<reference evidence="2 3" key="1">
    <citation type="submission" date="2024-10" db="EMBL/GenBank/DDBJ databases">
        <authorList>
            <person name="Kim D."/>
        </authorList>
    </citation>
    <scope>NUCLEOTIDE SEQUENCE [LARGE SCALE GENOMIC DNA]</scope>
    <source>
        <strain evidence="2">BH-2024</strain>
    </source>
</reference>
<sequence>MACPNICFTNGAIDLDTTKNESVCSMELAVYCFDVVLARLNKRPSPKCPPTIPNECFPLFVTWKKGHARQLRGCIGTFSRNLPLHEGLNEYAQISAFRDSRFDPVGLHELPSLHCSVSLLLCFEPADNYRDWVIGVHGIRIEYRQHHRALNAVYLPEVAFENGWDHVETLNHLMWKGGFKGEITEADRQTVLVERFQSAKITMAYNEYMDYKQQMLSSESA</sequence>
<comment type="caution">
    <text evidence="2">The sequence shown here is derived from an EMBL/GenBank/DDBJ whole genome shotgun (WGS) entry which is preliminary data.</text>
</comment>
<protein>
    <recommendedName>
        <fullName evidence="1">AMMECR1 domain-containing protein</fullName>
    </recommendedName>
</protein>
<evidence type="ECO:0000259" key="1">
    <source>
        <dbReference type="PROSITE" id="PS51112"/>
    </source>
</evidence>
<dbReference type="PANTHER" id="PTHR13016">
    <property type="entry name" value="AMMECR1 HOMOLOG"/>
    <property type="match status" value="1"/>
</dbReference>
<name>A0ABD2IXP2_9BILA</name>
<gene>
    <name evidence="2" type="ORF">niasHT_031124</name>
</gene>
<dbReference type="Proteomes" id="UP001620626">
    <property type="component" value="Unassembled WGS sequence"/>
</dbReference>
<feature type="domain" description="AMMECR1" evidence="1">
    <location>
        <begin position="17"/>
        <end position="212"/>
    </location>
</feature>
<dbReference type="AlphaFoldDB" id="A0ABD2IXP2"/>